<dbReference type="PRINTS" id="PR01041">
    <property type="entry name" value="TRNASYNTHMET"/>
</dbReference>
<gene>
    <name evidence="13" type="ORF">A7Q10_07235</name>
</gene>
<dbReference type="RefSeq" id="WP_134439812.1">
    <property type="nucleotide sequence ID" value="NZ_CP065957.1"/>
</dbReference>
<comment type="function">
    <text evidence="1">Is required not only for elongation of protein synthesis but also for the initiation of all mRNA translation through initiator tRNA(fMet) aminoacylation.</text>
</comment>
<proteinExistence type="inferred from homology"/>
<evidence type="ECO:0000256" key="5">
    <source>
        <dbReference type="ARBA" id="ARBA00022741"/>
    </source>
</evidence>
<evidence type="ECO:0000256" key="1">
    <source>
        <dbReference type="ARBA" id="ARBA00003314"/>
    </source>
</evidence>
<dbReference type="AlphaFoldDB" id="A0A4Y8PDM4"/>
<protein>
    <recommendedName>
        <fullName evidence="3">Methionine--tRNA ligase</fullName>
        <ecNumber evidence="2">6.1.1.10</ecNumber>
    </recommendedName>
    <alternativeName>
        <fullName evidence="9">Methionyl-tRNA synthetase</fullName>
    </alternativeName>
</protein>
<evidence type="ECO:0000256" key="9">
    <source>
        <dbReference type="ARBA" id="ARBA00030904"/>
    </source>
</evidence>
<dbReference type="Pfam" id="PF19303">
    <property type="entry name" value="Anticodon_3"/>
    <property type="match status" value="1"/>
</dbReference>
<dbReference type="Gene3D" id="2.170.220.10">
    <property type="match status" value="1"/>
</dbReference>
<evidence type="ECO:0000256" key="4">
    <source>
        <dbReference type="ARBA" id="ARBA00022598"/>
    </source>
</evidence>
<dbReference type="InterPro" id="IPR023457">
    <property type="entry name" value="Met-tRNA_synth_2"/>
</dbReference>
<dbReference type="CDD" id="cd07957">
    <property type="entry name" value="Anticodon_Ia_Met"/>
    <property type="match status" value="1"/>
</dbReference>
<keyword evidence="4 10" id="KW-0436">Ligase</keyword>
<dbReference type="NCBIfam" id="TIGR00398">
    <property type="entry name" value="metG"/>
    <property type="match status" value="1"/>
</dbReference>
<accession>A0A4Y8PDM4</accession>
<dbReference type="InterPro" id="IPR014758">
    <property type="entry name" value="Met-tRNA_synth"/>
</dbReference>
<dbReference type="FunFam" id="2.170.220.10:FF:000003">
    <property type="entry name" value="Methionine--tRNA ligase"/>
    <property type="match status" value="1"/>
</dbReference>
<dbReference type="InterPro" id="IPR009080">
    <property type="entry name" value="tRNAsynth_Ia_anticodon-bd"/>
</dbReference>
<feature type="domain" description="Methionyl/Leucyl tRNA synthetase" evidence="11">
    <location>
        <begin position="6"/>
        <end position="147"/>
    </location>
</feature>
<keyword evidence="5 10" id="KW-0547">Nucleotide-binding</keyword>
<keyword evidence="6 10" id="KW-0067">ATP-binding</keyword>
<evidence type="ECO:0000313" key="14">
    <source>
        <dbReference type="Proteomes" id="UP000297713"/>
    </source>
</evidence>
<dbReference type="InterPro" id="IPR033911">
    <property type="entry name" value="MetRS_core"/>
</dbReference>
<dbReference type="EC" id="6.1.1.10" evidence="2"/>
<dbReference type="Proteomes" id="UP000297713">
    <property type="component" value="Unassembled WGS sequence"/>
</dbReference>
<dbReference type="SUPFAM" id="SSF47323">
    <property type="entry name" value="Anticodon-binding domain of a subclass of class I aminoacyl-tRNA synthetases"/>
    <property type="match status" value="1"/>
</dbReference>
<evidence type="ECO:0000259" key="11">
    <source>
        <dbReference type="Pfam" id="PF09334"/>
    </source>
</evidence>
<feature type="domain" description="Methionyl-tRNA synthetase anticodon-binding" evidence="12">
    <location>
        <begin position="377"/>
        <end position="501"/>
    </location>
</feature>
<organism evidence="13 14">
    <name type="scientific">Methylacidiphilum caldifontis</name>
    <dbReference type="NCBI Taxonomy" id="2795386"/>
    <lineage>
        <taxon>Bacteria</taxon>
        <taxon>Pseudomonadati</taxon>
        <taxon>Verrucomicrobiota</taxon>
        <taxon>Methylacidiphilae</taxon>
        <taxon>Methylacidiphilales</taxon>
        <taxon>Methylacidiphilaceae</taxon>
        <taxon>Methylacidiphilum (ex Ratnadevi et al. 2023)</taxon>
    </lineage>
</organism>
<feature type="domain" description="Methionyl/Leucyl tRNA synthetase" evidence="11">
    <location>
        <begin position="154"/>
        <end position="357"/>
    </location>
</feature>
<comment type="similarity">
    <text evidence="10">Belongs to the class-I aminoacyl-tRNA synthetase family.</text>
</comment>
<name>A0A4Y8PDM4_9BACT</name>
<dbReference type="GO" id="GO:0006431">
    <property type="term" value="P:methionyl-tRNA aminoacylation"/>
    <property type="evidence" value="ECO:0007669"/>
    <property type="project" value="InterPro"/>
</dbReference>
<dbReference type="InterPro" id="IPR014729">
    <property type="entry name" value="Rossmann-like_a/b/a_fold"/>
</dbReference>
<dbReference type="InterPro" id="IPR015413">
    <property type="entry name" value="Methionyl/Leucyl_tRNA_Synth"/>
</dbReference>
<dbReference type="PANTHER" id="PTHR43326:SF1">
    <property type="entry name" value="METHIONINE--TRNA LIGASE, MITOCHONDRIAL"/>
    <property type="match status" value="1"/>
</dbReference>
<evidence type="ECO:0000256" key="2">
    <source>
        <dbReference type="ARBA" id="ARBA00012838"/>
    </source>
</evidence>
<keyword evidence="8 10" id="KW-0030">Aminoacyl-tRNA synthetase</keyword>
<reference evidence="13 14" key="1">
    <citation type="submission" date="2016-05" db="EMBL/GenBank/DDBJ databases">
        <title>Diversity and Homogeneity among Thermoacidophilic Verrucomicrobia Methanotrophs Linked with Geographical Origin.</title>
        <authorList>
            <person name="Erikstad H.-A."/>
            <person name="Smestad N.B."/>
            <person name="Ceballos R.M."/>
            <person name="Birkeland N.-K."/>
        </authorList>
    </citation>
    <scope>NUCLEOTIDE SEQUENCE [LARGE SCALE GENOMIC DNA]</scope>
    <source>
        <strain evidence="13 14">Phi</strain>
    </source>
</reference>
<dbReference type="CDD" id="cd00814">
    <property type="entry name" value="MetRS_core"/>
    <property type="match status" value="1"/>
</dbReference>
<evidence type="ECO:0000256" key="8">
    <source>
        <dbReference type="ARBA" id="ARBA00023146"/>
    </source>
</evidence>
<dbReference type="OrthoDB" id="9810191at2"/>
<dbReference type="GO" id="GO:0005524">
    <property type="term" value="F:ATP binding"/>
    <property type="evidence" value="ECO:0007669"/>
    <property type="project" value="UniProtKB-KW"/>
</dbReference>
<dbReference type="PANTHER" id="PTHR43326">
    <property type="entry name" value="METHIONYL-TRNA SYNTHETASE"/>
    <property type="match status" value="1"/>
</dbReference>
<dbReference type="InterPro" id="IPR041872">
    <property type="entry name" value="Anticodon_Met"/>
</dbReference>
<evidence type="ECO:0000256" key="3">
    <source>
        <dbReference type="ARBA" id="ARBA00018753"/>
    </source>
</evidence>
<dbReference type="Gene3D" id="1.10.730.10">
    <property type="entry name" value="Isoleucyl-tRNA Synthetase, Domain 1"/>
    <property type="match status" value="1"/>
</dbReference>
<sequence>MPNSFFITTAIDYVNGSPHLGHAYEKILADAIARYYRNRGYSVFSLTGVDEHGQKVQQSAEKEKIEVKKFCDIQTEKFVKLWEKLHIRYDSFARTTNPSHIQYVREALAKLANKGLIYFKEHEGYYSLRQEQFVTEKELIDGKWPEIYGEVIKTKEPNYFFKLSAFGPWLNDFIKSNENWLIPQVKRKELLGALERPLSDLCISRPISRLSWGIPLPFDENYVTYVWFDALLNYISFARKNENQSWWPAQLQVIGKDILIPAHAIYWPIILKALDLELPHHILIHGWWMNKGAKMSKSLGNFIDPLPYLESFGADALRYYLLREMAFGQDADFADEKMAARYSSDLCNDLGNLVQRIIVMIHKYRSGIIPSCTESMRGENEKELLENGLLEKYCLHFEKYDIATALQEIWHHIRKLNRYIDMSSPWSLAKNPKESQRLDCILFVSSICIKRYALLIEPVMPETSKKILDLLDVENKTLNLDSSFHSLDLAGKRIKASSPLFPRMRN</sequence>
<evidence type="ECO:0000256" key="10">
    <source>
        <dbReference type="RuleBase" id="RU363039"/>
    </source>
</evidence>
<dbReference type="GO" id="GO:0004825">
    <property type="term" value="F:methionine-tRNA ligase activity"/>
    <property type="evidence" value="ECO:0007669"/>
    <property type="project" value="UniProtKB-EC"/>
</dbReference>
<keyword evidence="14" id="KW-1185">Reference proteome</keyword>
<dbReference type="Gene3D" id="3.40.50.620">
    <property type="entry name" value="HUPs"/>
    <property type="match status" value="1"/>
</dbReference>
<dbReference type="SUPFAM" id="SSF52374">
    <property type="entry name" value="Nucleotidylyl transferase"/>
    <property type="match status" value="1"/>
</dbReference>
<dbReference type="Pfam" id="PF09334">
    <property type="entry name" value="tRNA-synt_1g"/>
    <property type="match status" value="2"/>
</dbReference>
<dbReference type="EMBL" id="LXQC01000124">
    <property type="protein sequence ID" value="TFE69627.1"/>
    <property type="molecule type" value="Genomic_DNA"/>
</dbReference>
<evidence type="ECO:0000256" key="7">
    <source>
        <dbReference type="ARBA" id="ARBA00022917"/>
    </source>
</evidence>
<evidence type="ECO:0000313" key="13">
    <source>
        <dbReference type="EMBL" id="TFE69627.1"/>
    </source>
</evidence>
<comment type="caution">
    <text evidence="13">The sequence shown here is derived from an EMBL/GenBank/DDBJ whole genome shotgun (WGS) entry which is preliminary data.</text>
</comment>
<evidence type="ECO:0000259" key="12">
    <source>
        <dbReference type="Pfam" id="PF19303"/>
    </source>
</evidence>
<evidence type="ECO:0000256" key="6">
    <source>
        <dbReference type="ARBA" id="ARBA00022840"/>
    </source>
</evidence>
<keyword evidence="7 10" id="KW-0648">Protein biosynthesis</keyword>